<name>A0A670YQL0_PSETE</name>
<accession>A0A670YQL0</accession>
<evidence type="ECO:0000256" key="4">
    <source>
        <dbReference type="ARBA" id="ARBA00022989"/>
    </source>
</evidence>
<evidence type="ECO:0000313" key="9">
    <source>
        <dbReference type="Proteomes" id="UP000472273"/>
    </source>
</evidence>
<evidence type="ECO:0000256" key="5">
    <source>
        <dbReference type="ARBA" id="ARBA00023136"/>
    </source>
</evidence>
<dbReference type="GO" id="GO:0005765">
    <property type="term" value="C:lysosomal membrane"/>
    <property type="evidence" value="ECO:0007669"/>
    <property type="project" value="InterPro"/>
</dbReference>
<comment type="similarity">
    <text evidence="2">Belongs to the TMEM9 family.</text>
</comment>
<keyword evidence="9" id="KW-1185">Reference proteome</keyword>
<keyword evidence="7" id="KW-0732">Signal</keyword>
<evidence type="ECO:0000256" key="2">
    <source>
        <dbReference type="ARBA" id="ARBA00007264"/>
    </source>
</evidence>
<evidence type="ECO:0008006" key="10">
    <source>
        <dbReference type="Google" id="ProtNLM"/>
    </source>
</evidence>
<comment type="subcellular location">
    <subcellularLocation>
        <location evidence="1">Membrane</location>
    </subcellularLocation>
</comment>
<reference evidence="8" key="1">
    <citation type="submission" date="2025-08" db="UniProtKB">
        <authorList>
            <consortium name="Ensembl"/>
        </authorList>
    </citation>
    <scope>IDENTIFICATION</scope>
</reference>
<evidence type="ECO:0000256" key="1">
    <source>
        <dbReference type="ARBA" id="ARBA00004370"/>
    </source>
</evidence>
<dbReference type="OMA" id="CNCLYTV"/>
<evidence type="ECO:0000256" key="6">
    <source>
        <dbReference type="SAM" id="Phobius"/>
    </source>
</evidence>
<protein>
    <recommendedName>
        <fullName evidence="10">Transmembrane protein 9</fullName>
    </recommendedName>
</protein>
<organism evidence="8 9">
    <name type="scientific">Pseudonaja textilis</name>
    <name type="common">Eastern brown snake</name>
    <dbReference type="NCBI Taxonomy" id="8673"/>
    <lineage>
        <taxon>Eukaryota</taxon>
        <taxon>Metazoa</taxon>
        <taxon>Chordata</taxon>
        <taxon>Craniata</taxon>
        <taxon>Vertebrata</taxon>
        <taxon>Euteleostomi</taxon>
        <taxon>Lepidosauria</taxon>
        <taxon>Squamata</taxon>
        <taxon>Bifurcata</taxon>
        <taxon>Unidentata</taxon>
        <taxon>Episquamata</taxon>
        <taxon>Toxicofera</taxon>
        <taxon>Serpentes</taxon>
        <taxon>Colubroidea</taxon>
        <taxon>Elapidae</taxon>
        <taxon>Hydrophiinae</taxon>
        <taxon>Pseudonaja</taxon>
    </lineage>
</organism>
<feature type="chain" id="PRO_5025359671" description="Transmembrane protein 9" evidence="7">
    <location>
        <begin position="21"/>
        <end position="157"/>
    </location>
</feature>
<dbReference type="PANTHER" id="PTHR13064:SF1">
    <property type="entry name" value="PROTON-TRANSPORTING V-TYPE ATPASE COMPLEX ASSEMBLY REGULATOR TMEM9"/>
    <property type="match status" value="1"/>
</dbReference>
<keyword evidence="4 6" id="KW-1133">Transmembrane helix</keyword>
<sequence>MKSVSLAAIFWCILIPSFETSKQFVPNGCHCVCPPYQNLSEIMFWKKLVQDDCNCLYTVDPMPVPRHEVEEYCLLCDCKFVERKKTTTKIILIIFLSVFGAILLYTVFSMVVKHFIRKPDTYTKPLHNKEESEVSLMLFKWVLFSFRLSESGVSHTF</sequence>
<dbReference type="Pfam" id="PF05434">
    <property type="entry name" value="Tmemb_9"/>
    <property type="match status" value="1"/>
</dbReference>
<dbReference type="PANTHER" id="PTHR13064">
    <property type="entry name" value="TRANSMEMBRANE PROTEIN 9 FAMILY MEMBER"/>
    <property type="match status" value="1"/>
</dbReference>
<evidence type="ECO:0000256" key="3">
    <source>
        <dbReference type="ARBA" id="ARBA00022692"/>
    </source>
</evidence>
<dbReference type="InterPro" id="IPR008853">
    <property type="entry name" value="TMEM9/TMEM9B"/>
</dbReference>
<dbReference type="Proteomes" id="UP000472273">
    <property type="component" value="Unplaced"/>
</dbReference>
<gene>
    <name evidence="8" type="primary">LOC113444276</name>
</gene>
<evidence type="ECO:0000256" key="7">
    <source>
        <dbReference type="SAM" id="SignalP"/>
    </source>
</evidence>
<dbReference type="AlphaFoldDB" id="A0A670YQL0"/>
<dbReference type="Ensembl" id="ENSPTXT00000011226.1">
    <property type="protein sequence ID" value="ENSPTXP00000010871.1"/>
    <property type="gene ID" value="ENSPTXG00000007681.1"/>
</dbReference>
<feature type="transmembrane region" description="Helical" evidence="6">
    <location>
        <begin position="90"/>
        <end position="112"/>
    </location>
</feature>
<feature type="signal peptide" evidence="7">
    <location>
        <begin position="1"/>
        <end position="20"/>
    </location>
</feature>
<proteinExistence type="inferred from homology"/>
<keyword evidence="5 6" id="KW-0472">Membrane</keyword>
<evidence type="ECO:0000313" key="8">
    <source>
        <dbReference type="Ensembl" id="ENSPTXP00000010871.1"/>
    </source>
</evidence>
<reference evidence="8" key="2">
    <citation type="submission" date="2025-09" db="UniProtKB">
        <authorList>
            <consortium name="Ensembl"/>
        </authorList>
    </citation>
    <scope>IDENTIFICATION</scope>
</reference>
<keyword evidence="3 6" id="KW-0812">Transmembrane</keyword>
<dbReference type="GeneTree" id="ENSGT00390000000819"/>